<keyword evidence="2" id="KW-1185">Reference proteome</keyword>
<dbReference type="RefSeq" id="WP_156242180.1">
    <property type="nucleotide sequence ID" value="NZ_BAAAZL010000004.1"/>
</dbReference>
<dbReference type="KEGG" id="moj:D7D94_08360"/>
<proteinExistence type="predicted"/>
<organism evidence="1 2">
    <name type="scientific">Microbacterium oryzae</name>
    <dbReference type="NCBI Taxonomy" id="743009"/>
    <lineage>
        <taxon>Bacteria</taxon>
        <taxon>Bacillati</taxon>
        <taxon>Actinomycetota</taxon>
        <taxon>Actinomycetes</taxon>
        <taxon>Micrococcales</taxon>
        <taxon>Microbacteriaceae</taxon>
        <taxon>Microbacterium</taxon>
    </lineage>
</organism>
<reference evidence="1 2" key="1">
    <citation type="submission" date="2018-09" db="EMBL/GenBank/DDBJ databases">
        <title>Whole genome sequencing of Microbacterium oryzae strain MB-10T.</title>
        <authorList>
            <person name="Das S.K."/>
        </authorList>
    </citation>
    <scope>NUCLEOTIDE SEQUENCE [LARGE SCALE GENOMIC DNA]</scope>
    <source>
        <strain evidence="1 2">MB-10</strain>
    </source>
</reference>
<accession>A0A6I6E7R1</accession>
<sequence length="109" mass="12268">MDQITSALKDLRREVVPSAHIYFRQEGDGWTASTCISHVGSGATITEALADLATGEGLDEAVLRWAEMRRDGAARDAKILEAILQEKRERRRRKAAERRAANIIPIRRR</sequence>
<dbReference type="AlphaFoldDB" id="A0A6I6E7R1"/>
<dbReference type="Proteomes" id="UP000422989">
    <property type="component" value="Chromosome"/>
</dbReference>
<gene>
    <name evidence="1" type="ORF">D7D94_08360</name>
</gene>
<dbReference type="EMBL" id="CP032550">
    <property type="protein sequence ID" value="QGU27681.1"/>
    <property type="molecule type" value="Genomic_DNA"/>
</dbReference>
<protein>
    <submittedName>
        <fullName evidence="1">Uncharacterized protein</fullName>
    </submittedName>
</protein>
<evidence type="ECO:0000313" key="2">
    <source>
        <dbReference type="Proteomes" id="UP000422989"/>
    </source>
</evidence>
<evidence type="ECO:0000313" key="1">
    <source>
        <dbReference type="EMBL" id="QGU27681.1"/>
    </source>
</evidence>
<name>A0A6I6E7R1_9MICO</name>